<dbReference type="Proteomes" id="UP000799423">
    <property type="component" value="Unassembled WGS sequence"/>
</dbReference>
<protein>
    <submittedName>
        <fullName evidence="1">Uncharacterized protein</fullName>
    </submittedName>
</protein>
<organism evidence="1 2">
    <name type="scientific">Plenodomus tracheiphilus IPT5</name>
    <dbReference type="NCBI Taxonomy" id="1408161"/>
    <lineage>
        <taxon>Eukaryota</taxon>
        <taxon>Fungi</taxon>
        <taxon>Dikarya</taxon>
        <taxon>Ascomycota</taxon>
        <taxon>Pezizomycotina</taxon>
        <taxon>Dothideomycetes</taxon>
        <taxon>Pleosporomycetidae</taxon>
        <taxon>Pleosporales</taxon>
        <taxon>Pleosporineae</taxon>
        <taxon>Leptosphaeriaceae</taxon>
        <taxon>Plenodomus</taxon>
    </lineage>
</organism>
<accession>A0A6A7BBZ6</accession>
<evidence type="ECO:0000313" key="2">
    <source>
        <dbReference type="Proteomes" id="UP000799423"/>
    </source>
</evidence>
<sequence length="226" mass="24910">MDSRRFPHASSSSTQICIPGLTQYDVWCRLNLVLVETAIVTYSRNSVGAPWRSYSGDSVARPQIPASIGLLRSLALPASNLPTSASRQLYVHSQPFTACLVYDYEPLPSLRLQSPSETTAAPAYSGCDKAREDFAVHLPHPPPELYAEHNTQLAVQNWPMLNNGHESYSLATIWGLGNQALWGMRLVHLCRSPLQGRLAPGKTVGSAQRVTHMEMRRRNLAVGMST</sequence>
<reference evidence="1" key="1">
    <citation type="submission" date="2020-01" db="EMBL/GenBank/DDBJ databases">
        <authorList>
            <consortium name="DOE Joint Genome Institute"/>
            <person name="Haridas S."/>
            <person name="Albert R."/>
            <person name="Binder M."/>
            <person name="Bloem J."/>
            <person name="Labutti K."/>
            <person name="Salamov A."/>
            <person name="Andreopoulos B."/>
            <person name="Baker S.E."/>
            <person name="Barry K."/>
            <person name="Bills G."/>
            <person name="Bluhm B.H."/>
            <person name="Cannon C."/>
            <person name="Castanera R."/>
            <person name="Culley D.E."/>
            <person name="Daum C."/>
            <person name="Ezra D."/>
            <person name="Gonzalez J.B."/>
            <person name="Henrissat B."/>
            <person name="Kuo A."/>
            <person name="Liang C."/>
            <person name="Lipzen A."/>
            <person name="Lutzoni F."/>
            <person name="Magnuson J."/>
            <person name="Mondo S."/>
            <person name="Nolan M."/>
            <person name="Ohm R."/>
            <person name="Pangilinan J."/>
            <person name="Park H.-J."/>
            <person name="Ramirez L."/>
            <person name="Alfaro M."/>
            <person name="Sun H."/>
            <person name="Tritt A."/>
            <person name="Yoshinaga Y."/>
            <person name="Zwiers L.-H."/>
            <person name="Turgeon B.G."/>
            <person name="Goodwin S.B."/>
            <person name="Spatafora J.W."/>
            <person name="Crous P.W."/>
            <person name="Grigoriev I.V."/>
        </authorList>
    </citation>
    <scope>NUCLEOTIDE SEQUENCE</scope>
    <source>
        <strain evidence="1">IPT5</strain>
    </source>
</reference>
<proteinExistence type="predicted"/>
<dbReference type="AlphaFoldDB" id="A0A6A7BBZ6"/>
<keyword evidence="2" id="KW-1185">Reference proteome</keyword>
<gene>
    <name evidence="1" type="ORF">T440DRAFT_476895</name>
</gene>
<evidence type="ECO:0000313" key="1">
    <source>
        <dbReference type="EMBL" id="KAF2853041.1"/>
    </source>
</evidence>
<name>A0A6A7BBZ6_9PLEO</name>
<dbReference type="EMBL" id="MU006296">
    <property type="protein sequence ID" value="KAF2853041.1"/>
    <property type="molecule type" value="Genomic_DNA"/>
</dbReference>